<proteinExistence type="inferred from homology"/>
<dbReference type="GO" id="GO:0008168">
    <property type="term" value="F:methyltransferase activity"/>
    <property type="evidence" value="ECO:0007669"/>
    <property type="project" value="UniProtKB-KW"/>
</dbReference>
<comment type="similarity">
    <text evidence="5">Belongs to the protein N5-glutamine methyltransferase family. PrmC subfamily.</text>
</comment>
<dbReference type="HAMAP" id="MF_02126">
    <property type="entry name" value="RF_methyltr_PrmC"/>
    <property type="match status" value="1"/>
</dbReference>
<accession>A0ABQ5ZX39</accession>
<dbReference type="Pfam" id="PF17827">
    <property type="entry name" value="PrmC_N"/>
    <property type="match status" value="1"/>
</dbReference>
<dbReference type="NCBIfam" id="TIGR03534">
    <property type="entry name" value="RF_mod_PrmC"/>
    <property type="match status" value="1"/>
</dbReference>
<evidence type="ECO:0000256" key="5">
    <source>
        <dbReference type="HAMAP-Rule" id="MF_02126"/>
    </source>
</evidence>
<feature type="domain" description="Release factor glutamine methyltransferase N-terminal" evidence="7">
    <location>
        <begin position="10"/>
        <end position="80"/>
    </location>
</feature>
<evidence type="ECO:0000256" key="4">
    <source>
        <dbReference type="ARBA" id="ARBA00048391"/>
    </source>
</evidence>
<evidence type="ECO:0000256" key="3">
    <source>
        <dbReference type="ARBA" id="ARBA00022691"/>
    </source>
</evidence>
<keyword evidence="9" id="KW-1185">Reference proteome</keyword>
<feature type="domain" description="Methyltransferase small" evidence="6">
    <location>
        <begin position="116"/>
        <end position="193"/>
    </location>
</feature>
<dbReference type="PANTHER" id="PTHR18895">
    <property type="entry name" value="HEMK METHYLTRANSFERASE"/>
    <property type="match status" value="1"/>
</dbReference>
<dbReference type="RefSeq" id="WP_051610486.1">
    <property type="nucleotide sequence ID" value="NZ_BSOR01000038.1"/>
</dbReference>
<dbReference type="EC" id="2.1.1.297" evidence="5"/>
<comment type="caution">
    <text evidence="8">The sequence shown here is derived from an EMBL/GenBank/DDBJ whole genome shotgun (WGS) entry which is preliminary data.</text>
</comment>
<keyword evidence="3 5" id="KW-0949">S-adenosyl-L-methionine</keyword>
<evidence type="ECO:0000256" key="2">
    <source>
        <dbReference type="ARBA" id="ARBA00022679"/>
    </source>
</evidence>
<dbReference type="Gene3D" id="3.40.50.150">
    <property type="entry name" value="Vaccinia Virus protein VP39"/>
    <property type="match status" value="1"/>
</dbReference>
<protein>
    <recommendedName>
        <fullName evidence="5">Release factor glutamine methyltransferase</fullName>
        <shortName evidence="5">RF MTase</shortName>
        <ecNumber evidence="5">2.1.1.297</ecNumber>
    </recommendedName>
    <alternativeName>
        <fullName evidence="5">N5-glutamine methyltransferase PrmC</fullName>
    </alternativeName>
    <alternativeName>
        <fullName evidence="5">Protein-(glutamine-N5) MTase PrmC</fullName>
    </alternativeName>
    <alternativeName>
        <fullName evidence="5">Protein-glutamine N-methyltransferase PrmC</fullName>
    </alternativeName>
</protein>
<evidence type="ECO:0000259" key="6">
    <source>
        <dbReference type="Pfam" id="PF05175"/>
    </source>
</evidence>
<dbReference type="SUPFAM" id="SSF53335">
    <property type="entry name" value="S-adenosyl-L-methionine-dependent methyltransferases"/>
    <property type="match status" value="1"/>
</dbReference>
<reference evidence="9" key="1">
    <citation type="journal article" date="2019" name="Int. J. Syst. Evol. Microbiol.">
        <title>The Global Catalogue of Microorganisms (GCM) 10K type strain sequencing project: providing services to taxonomists for standard genome sequencing and annotation.</title>
        <authorList>
            <consortium name="The Broad Institute Genomics Platform"/>
            <consortium name="The Broad Institute Genome Sequencing Center for Infectious Disease"/>
            <person name="Wu L."/>
            <person name="Ma J."/>
        </authorList>
    </citation>
    <scope>NUCLEOTIDE SEQUENCE [LARGE SCALE GENOMIC DNA]</scope>
    <source>
        <strain evidence="9">NBRC 100033</strain>
    </source>
</reference>
<dbReference type="CDD" id="cd02440">
    <property type="entry name" value="AdoMet_MTases"/>
    <property type="match status" value="1"/>
</dbReference>
<comment type="catalytic activity">
    <reaction evidence="4 5">
        <text>L-glutaminyl-[peptide chain release factor] + S-adenosyl-L-methionine = N(5)-methyl-L-glutaminyl-[peptide chain release factor] + S-adenosyl-L-homocysteine + H(+)</text>
        <dbReference type="Rhea" id="RHEA:42896"/>
        <dbReference type="Rhea" id="RHEA-COMP:10271"/>
        <dbReference type="Rhea" id="RHEA-COMP:10272"/>
        <dbReference type="ChEBI" id="CHEBI:15378"/>
        <dbReference type="ChEBI" id="CHEBI:30011"/>
        <dbReference type="ChEBI" id="CHEBI:57856"/>
        <dbReference type="ChEBI" id="CHEBI:59789"/>
        <dbReference type="ChEBI" id="CHEBI:61891"/>
        <dbReference type="EC" id="2.1.1.297"/>
    </reaction>
</comment>
<dbReference type="InterPro" id="IPR019874">
    <property type="entry name" value="RF_methyltr_PrmC"/>
</dbReference>
<dbReference type="PROSITE" id="PS00092">
    <property type="entry name" value="N6_MTASE"/>
    <property type="match status" value="1"/>
</dbReference>
<dbReference type="Pfam" id="PF05175">
    <property type="entry name" value="MTS"/>
    <property type="match status" value="1"/>
</dbReference>
<name>A0ABQ5ZX39_9GAMM</name>
<sequence>MIARKLTLGEWLAAAKLKFQKAGVENARQETEYLLAHLLQKNTAYFYAYPEVELSIQQLEQLEAWVKERLAGKPLAWILGEWDFWGLTLEISPATLIPRADTERLIEVALDLPLVPKARVLDMGTGTGAIALALKKERPNWQIDAVDFKLDAVRLARKNARQLELDVRVWQSNWWQQIPPQTYDLILSNPPYIHPDDPHLSQGDLRYEPKTALVGGEDGLDAYRELLAPIQNRLNLGGYLLVEQGYDQSLAVAELFTHAKLRDIKTYQDYLGQPRVTLGCKT</sequence>
<dbReference type="InterPro" id="IPR029063">
    <property type="entry name" value="SAM-dependent_MTases_sf"/>
</dbReference>
<dbReference type="InterPro" id="IPR050320">
    <property type="entry name" value="N5-glutamine_MTase"/>
</dbReference>
<keyword evidence="1 5" id="KW-0489">Methyltransferase</keyword>
<dbReference type="PANTHER" id="PTHR18895:SF74">
    <property type="entry name" value="MTRF1L RELEASE FACTOR GLUTAMINE METHYLTRANSFERASE"/>
    <property type="match status" value="1"/>
</dbReference>
<feature type="binding site" evidence="5">
    <location>
        <position position="147"/>
    </location>
    <ligand>
        <name>S-adenosyl-L-methionine</name>
        <dbReference type="ChEBI" id="CHEBI:59789"/>
    </ligand>
</feature>
<evidence type="ECO:0000313" key="9">
    <source>
        <dbReference type="Proteomes" id="UP001156682"/>
    </source>
</evidence>
<feature type="binding site" evidence="5">
    <location>
        <begin position="124"/>
        <end position="128"/>
    </location>
    <ligand>
        <name>S-adenosyl-L-methionine</name>
        <dbReference type="ChEBI" id="CHEBI:59789"/>
    </ligand>
</feature>
<dbReference type="EMBL" id="BSOR01000038">
    <property type="protein sequence ID" value="GLR64746.1"/>
    <property type="molecule type" value="Genomic_DNA"/>
</dbReference>
<dbReference type="InterPro" id="IPR004556">
    <property type="entry name" value="HemK-like"/>
</dbReference>
<keyword evidence="2 5" id="KW-0808">Transferase</keyword>
<gene>
    <name evidence="5 8" type="primary">prmC</name>
    <name evidence="8" type="ORF">GCM10007878_21840</name>
</gene>
<feature type="binding site" evidence="5">
    <location>
        <begin position="189"/>
        <end position="192"/>
    </location>
    <ligand>
        <name>substrate</name>
    </ligand>
</feature>
<dbReference type="Proteomes" id="UP001156682">
    <property type="component" value="Unassembled WGS sequence"/>
</dbReference>
<evidence type="ECO:0000256" key="1">
    <source>
        <dbReference type="ARBA" id="ARBA00022603"/>
    </source>
</evidence>
<organism evidence="8 9">
    <name type="scientific">Marinospirillum insulare</name>
    <dbReference type="NCBI Taxonomy" id="217169"/>
    <lineage>
        <taxon>Bacteria</taxon>
        <taxon>Pseudomonadati</taxon>
        <taxon>Pseudomonadota</taxon>
        <taxon>Gammaproteobacteria</taxon>
        <taxon>Oceanospirillales</taxon>
        <taxon>Oceanospirillaceae</taxon>
        <taxon>Marinospirillum</taxon>
    </lineage>
</organism>
<dbReference type="InterPro" id="IPR040758">
    <property type="entry name" value="PrmC_N"/>
</dbReference>
<feature type="binding site" evidence="5">
    <location>
        <position position="174"/>
    </location>
    <ligand>
        <name>S-adenosyl-L-methionine</name>
        <dbReference type="ChEBI" id="CHEBI:59789"/>
    </ligand>
</feature>
<dbReference type="NCBIfam" id="TIGR00536">
    <property type="entry name" value="hemK_fam"/>
    <property type="match status" value="1"/>
</dbReference>
<dbReference type="InterPro" id="IPR007848">
    <property type="entry name" value="Small_mtfrase_dom"/>
</dbReference>
<dbReference type="GO" id="GO:0032259">
    <property type="term" value="P:methylation"/>
    <property type="evidence" value="ECO:0007669"/>
    <property type="project" value="UniProtKB-KW"/>
</dbReference>
<feature type="binding site" evidence="5">
    <location>
        <position position="189"/>
    </location>
    <ligand>
        <name>S-adenosyl-L-methionine</name>
        <dbReference type="ChEBI" id="CHEBI:59789"/>
    </ligand>
</feature>
<evidence type="ECO:0000313" key="8">
    <source>
        <dbReference type="EMBL" id="GLR64746.1"/>
    </source>
</evidence>
<evidence type="ECO:0000259" key="7">
    <source>
        <dbReference type="Pfam" id="PF17827"/>
    </source>
</evidence>
<comment type="function">
    <text evidence="5">Methylates the class 1 translation termination release factors RF1/PrfA and RF2/PrfB on the glutamine residue of the universally conserved GGQ motif.</text>
</comment>
<dbReference type="Gene3D" id="1.10.8.10">
    <property type="entry name" value="DNA helicase RuvA subunit, C-terminal domain"/>
    <property type="match status" value="1"/>
</dbReference>
<dbReference type="InterPro" id="IPR002052">
    <property type="entry name" value="DNA_methylase_N6_adenine_CS"/>
</dbReference>